<evidence type="ECO:0000256" key="3">
    <source>
        <dbReference type="ARBA" id="ARBA00023237"/>
    </source>
</evidence>
<dbReference type="SUPFAM" id="SSF56935">
    <property type="entry name" value="Porins"/>
    <property type="match status" value="1"/>
</dbReference>
<dbReference type="RefSeq" id="WP_346580345.1">
    <property type="nucleotide sequence ID" value="NZ_JBDJLH010000006.1"/>
</dbReference>
<evidence type="ECO:0000259" key="5">
    <source>
        <dbReference type="Pfam" id="PF07715"/>
    </source>
</evidence>
<keyword evidence="2" id="KW-0472">Membrane</keyword>
<feature type="domain" description="Outer membrane protein beta-barrel" evidence="6">
    <location>
        <begin position="384"/>
        <end position="787"/>
    </location>
</feature>
<feature type="chain" id="PRO_5046277270" evidence="4">
    <location>
        <begin position="22"/>
        <end position="815"/>
    </location>
</feature>
<comment type="subcellular location">
    <subcellularLocation>
        <location evidence="1">Cell outer membrane</location>
    </subcellularLocation>
</comment>
<organism evidence="7 8">
    <name type="scientific">Sphingobacterium kitahiroshimense</name>
    <dbReference type="NCBI Taxonomy" id="470446"/>
    <lineage>
        <taxon>Bacteria</taxon>
        <taxon>Pseudomonadati</taxon>
        <taxon>Bacteroidota</taxon>
        <taxon>Sphingobacteriia</taxon>
        <taxon>Sphingobacteriales</taxon>
        <taxon>Sphingobacteriaceae</taxon>
        <taxon>Sphingobacterium</taxon>
    </lineage>
</organism>
<comment type="caution">
    <text evidence="7">The sequence shown here is derived from an EMBL/GenBank/DDBJ whole genome shotgun (WGS) entry which is preliminary data.</text>
</comment>
<proteinExistence type="predicted"/>
<feature type="domain" description="TonB-dependent receptor plug" evidence="5">
    <location>
        <begin position="149"/>
        <end position="227"/>
    </location>
</feature>
<name>A0ABV0BP88_9SPHI</name>
<dbReference type="Gene3D" id="2.170.130.10">
    <property type="entry name" value="TonB-dependent receptor, plug domain"/>
    <property type="match status" value="1"/>
</dbReference>
<dbReference type="InterPro" id="IPR036942">
    <property type="entry name" value="Beta-barrel_TonB_sf"/>
</dbReference>
<dbReference type="Pfam" id="PF07715">
    <property type="entry name" value="Plug"/>
    <property type="match status" value="1"/>
</dbReference>
<evidence type="ECO:0000259" key="6">
    <source>
        <dbReference type="Pfam" id="PF14905"/>
    </source>
</evidence>
<dbReference type="InterPro" id="IPR037066">
    <property type="entry name" value="Plug_dom_sf"/>
</dbReference>
<evidence type="ECO:0000256" key="2">
    <source>
        <dbReference type="ARBA" id="ARBA00023136"/>
    </source>
</evidence>
<keyword evidence="3" id="KW-0998">Cell outer membrane</keyword>
<dbReference type="Proteomes" id="UP001409291">
    <property type="component" value="Unassembled WGS sequence"/>
</dbReference>
<keyword evidence="4" id="KW-0732">Signal</keyword>
<protein>
    <submittedName>
        <fullName evidence="7">TonB-dependent receptor</fullName>
    </submittedName>
</protein>
<dbReference type="PANTHER" id="PTHR40980">
    <property type="entry name" value="PLUG DOMAIN-CONTAINING PROTEIN"/>
    <property type="match status" value="1"/>
</dbReference>
<evidence type="ECO:0000256" key="1">
    <source>
        <dbReference type="ARBA" id="ARBA00004442"/>
    </source>
</evidence>
<sequence>MEKKIILIAFLALINSLCLTAQTPANLGRIIGKILDDKKNPIEFTTVNLLIEKDSSLVKGIFASQDGEFVFDQVIPGSYIVTVSKLGYKSDSSSLIDINSTHSIDTLSFIMQKLNNRLEEVEVVANKPLIERLSDKTVVNIENSSLAIGNTALELLQRAPGVTVDQNGSLSLKGKNSVLVTIDGKPTYLSGDQLTNLLRTTLSNTIQSIELISNPSAKYDAQGNGGVINIKLKRNRQFGTNGNISYGNGYGKYWKTNTGVSINHREKRFNIYGNYDFSNNKIFQDMRVTRTNDNGDQTTYFDQPSGVIARNNIHNYKGGIEYYINDRNTLGFTLSGYSNHGTSITDGEILIGNNPLSTDSSIVGHYDNRNRYSNISYNLNYQTKIDTSGKELTVDFDHLRYNNKDDANYNNYFLDVSGQPLRDPLLSRSFSPSTVKIWSGKTDYSHPFNSETKLEAGLKFSLVETDNEFRFDNLNGSFWENDLGRSNVFDFNENINAAYINLNHSFKSVNIQAGLRAEQTNSKGKSITENSIVNKHYIDFFPTLSVKYDISEKNQLGFSYGRRIDRPDYQSLNPFLSFIDIYTFAKGNPYLKPQYTNSYELSYILNKKWNFALGYSRTTDVISPVVITNPVEKTLIIIDQNLSELNFYSLNIGLPLNVTSWWQADNNLTTYINDYRSKSIMDAPYKNGKFTFIFNTNHTFNFGSSTRGEISANYQSAQVFGTYEAKPLYGVDLGISKSFLKDRLKLKFAANDVFNIRKLNINSGVPKQNYKVYQKEESRVFRLSLSYFFGGNEIKNANQRSRSSAEEENRVKNGN</sequence>
<dbReference type="InterPro" id="IPR041700">
    <property type="entry name" value="OMP_b-brl_3"/>
</dbReference>
<evidence type="ECO:0000256" key="4">
    <source>
        <dbReference type="SAM" id="SignalP"/>
    </source>
</evidence>
<keyword evidence="8" id="KW-1185">Reference proteome</keyword>
<dbReference type="EMBL" id="JBDJNQ010000001">
    <property type="protein sequence ID" value="MEN5375818.1"/>
    <property type="molecule type" value="Genomic_DNA"/>
</dbReference>
<evidence type="ECO:0000313" key="8">
    <source>
        <dbReference type="Proteomes" id="UP001409291"/>
    </source>
</evidence>
<gene>
    <name evidence="7" type="ORF">ABE541_00945</name>
</gene>
<dbReference type="Pfam" id="PF14905">
    <property type="entry name" value="OMP_b-brl_3"/>
    <property type="match status" value="1"/>
</dbReference>
<keyword evidence="7" id="KW-0675">Receptor</keyword>
<dbReference type="InterPro" id="IPR008969">
    <property type="entry name" value="CarboxyPept-like_regulatory"/>
</dbReference>
<evidence type="ECO:0000313" key="7">
    <source>
        <dbReference type="EMBL" id="MEN5375818.1"/>
    </source>
</evidence>
<dbReference type="Pfam" id="PF13620">
    <property type="entry name" value="CarboxypepD_reg"/>
    <property type="match status" value="1"/>
</dbReference>
<dbReference type="InterPro" id="IPR012910">
    <property type="entry name" value="Plug_dom"/>
</dbReference>
<reference evidence="7 8" key="1">
    <citation type="submission" date="2024-04" db="EMBL/GenBank/DDBJ databases">
        <title>WGS of bacteria from Torrens River.</title>
        <authorList>
            <person name="Wyrsch E.R."/>
            <person name="Drigo B."/>
        </authorList>
    </citation>
    <scope>NUCLEOTIDE SEQUENCE [LARGE SCALE GENOMIC DNA]</scope>
    <source>
        <strain evidence="7 8">TWI391</strain>
    </source>
</reference>
<accession>A0ABV0BP88</accession>
<dbReference type="SUPFAM" id="SSF49464">
    <property type="entry name" value="Carboxypeptidase regulatory domain-like"/>
    <property type="match status" value="1"/>
</dbReference>
<dbReference type="PANTHER" id="PTHR40980:SF4">
    <property type="entry name" value="TONB-DEPENDENT RECEPTOR-LIKE BETA-BARREL DOMAIN-CONTAINING PROTEIN"/>
    <property type="match status" value="1"/>
</dbReference>
<dbReference type="Gene3D" id="2.60.40.1120">
    <property type="entry name" value="Carboxypeptidase-like, regulatory domain"/>
    <property type="match status" value="1"/>
</dbReference>
<feature type="signal peptide" evidence="4">
    <location>
        <begin position="1"/>
        <end position="21"/>
    </location>
</feature>
<dbReference type="Gene3D" id="2.40.170.20">
    <property type="entry name" value="TonB-dependent receptor, beta-barrel domain"/>
    <property type="match status" value="1"/>
</dbReference>